<dbReference type="EC" id="2.7.13.3" evidence="3"/>
<dbReference type="EMBL" id="BJUU01000032">
    <property type="protein sequence ID" value="GEK81597.1"/>
    <property type="molecule type" value="Genomic_DNA"/>
</dbReference>
<accession>A0AA87RPC6</accession>
<dbReference type="CDD" id="cd00082">
    <property type="entry name" value="HisKA"/>
    <property type="match status" value="1"/>
</dbReference>
<dbReference type="Pfam" id="PF02518">
    <property type="entry name" value="HATPase_c"/>
    <property type="match status" value="1"/>
</dbReference>
<dbReference type="CDD" id="cd00075">
    <property type="entry name" value="HATPase"/>
    <property type="match status" value="1"/>
</dbReference>
<name>A0AA87RPC6_9MICO</name>
<sequence>MLAAVTTARTVPVRPDRTRERATAVNQLLLAAACLAAGGLVVVLGEVSQGDTLFAGVLVIFGLTVVALVVPWNRIHPHWVTLVPIGDLFAIFLLQVGEPDAQLWLLWMVPATWLATVGGWRGLLTGALGSSVLFWIVNLMAGGFTTAVQVVLGPLALSVASIVAFVASRRSAAQRALLDEQAEYLDHAVERARRQEDAVSELLDAVDFGVVRIGADGSISIENDAHARLSAVGAEGQLFDADGETAIEAVMAPLARARRGETFEGTLHWQGPPGEGRRALQSTARRLIDVDGTDIGAILVTRDVTAERMAVAMRDELVASVSHELRTPLTSVLGHLDLALEDPEVGQQARRSLEIAERNASRLLVIIGDVLAATADGPGRFDVRPVEEDLSRVVHASVEALEPKAEARGIRIDTSGIELTVAEIDPMRIRQVADNLVGNAVSYHTGDGLIEVGVTSDDKHAWLVVRDDGPGISADVLPMLFERRSRGSAARASRPHGNGLGLAISRDLVRAHGGEITVQSEPGSGATFVVRLPLRRSGAMG</sequence>
<dbReference type="FunFam" id="3.30.565.10:FF:000006">
    <property type="entry name" value="Sensor histidine kinase WalK"/>
    <property type="match status" value="1"/>
</dbReference>
<dbReference type="SUPFAM" id="SSF55874">
    <property type="entry name" value="ATPase domain of HSP90 chaperone/DNA topoisomerase II/histidine kinase"/>
    <property type="match status" value="1"/>
</dbReference>
<protein>
    <recommendedName>
        <fullName evidence="3">histidine kinase</fullName>
        <ecNumber evidence="3">2.7.13.3</ecNumber>
    </recommendedName>
</protein>
<dbReference type="GO" id="GO:0000155">
    <property type="term" value="F:phosphorelay sensor kinase activity"/>
    <property type="evidence" value="ECO:0007669"/>
    <property type="project" value="InterPro"/>
</dbReference>
<keyword evidence="5" id="KW-0808">Transferase</keyword>
<dbReference type="SMART" id="SM00387">
    <property type="entry name" value="HATPase_c"/>
    <property type="match status" value="1"/>
</dbReference>
<dbReference type="Gene3D" id="1.10.287.130">
    <property type="match status" value="1"/>
</dbReference>
<dbReference type="InterPro" id="IPR003661">
    <property type="entry name" value="HisK_dim/P_dom"/>
</dbReference>
<dbReference type="Gene3D" id="3.30.565.10">
    <property type="entry name" value="Histidine kinase-like ATPase, C-terminal domain"/>
    <property type="match status" value="1"/>
</dbReference>
<evidence type="ECO:0000313" key="11">
    <source>
        <dbReference type="Proteomes" id="UP000321749"/>
    </source>
</evidence>
<dbReference type="PANTHER" id="PTHR43711:SF1">
    <property type="entry name" value="HISTIDINE KINASE 1"/>
    <property type="match status" value="1"/>
</dbReference>
<dbReference type="Gene3D" id="3.30.450.20">
    <property type="entry name" value="PAS domain"/>
    <property type="match status" value="1"/>
</dbReference>
<keyword evidence="8" id="KW-0812">Transmembrane</keyword>
<feature type="transmembrane region" description="Helical" evidence="8">
    <location>
        <begin position="52"/>
        <end position="72"/>
    </location>
</feature>
<comment type="subcellular location">
    <subcellularLocation>
        <location evidence="2">Cell membrane</location>
    </subcellularLocation>
</comment>
<evidence type="ECO:0000256" key="7">
    <source>
        <dbReference type="ARBA" id="ARBA00023012"/>
    </source>
</evidence>
<dbReference type="InterPro" id="IPR005467">
    <property type="entry name" value="His_kinase_dom"/>
</dbReference>
<dbReference type="PANTHER" id="PTHR43711">
    <property type="entry name" value="TWO-COMPONENT HISTIDINE KINASE"/>
    <property type="match status" value="1"/>
</dbReference>
<dbReference type="InterPro" id="IPR004358">
    <property type="entry name" value="Sig_transdc_His_kin-like_C"/>
</dbReference>
<keyword evidence="8" id="KW-0472">Membrane</keyword>
<dbReference type="Proteomes" id="UP000321749">
    <property type="component" value="Unassembled WGS sequence"/>
</dbReference>
<feature type="domain" description="Histidine kinase" evidence="9">
    <location>
        <begin position="320"/>
        <end position="536"/>
    </location>
</feature>
<dbReference type="SUPFAM" id="SSF55785">
    <property type="entry name" value="PYP-like sensor domain (PAS domain)"/>
    <property type="match status" value="1"/>
</dbReference>
<proteinExistence type="predicted"/>
<evidence type="ECO:0000256" key="1">
    <source>
        <dbReference type="ARBA" id="ARBA00000085"/>
    </source>
</evidence>
<dbReference type="RefSeq" id="WP_146797462.1">
    <property type="nucleotide sequence ID" value="NZ_BJUU01000032.1"/>
</dbReference>
<dbReference type="SUPFAM" id="SSF47384">
    <property type="entry name" value="Homodimeric domain of signal transducing histidine kinase"/>
    <property type="match status" value="1"/>
</dbReference>
<dbReference type="InterPro" id="IPR003594">
    <property type="entry name" value="HATPase_dom"/>
</dbReference>
<dbReference type="InterPro" id="IPR035965">
    <property type="entry name" value="PAS-like_dom_sf"/>
</dbReference>
<dbReference type="InterPro" id="IPR050736">
    <property type="entry name" value="Sensor_HK_Regulatory"/>
</dbReference>
<keyword evidence="11" id="KW-1185">Reference proteome</keyword>
<dbReference type="PROSITE" id="PS50109">
    <property type="entry name" value="HIS_KIN"/>
    <property type="match status" value="1"/>
</dbReference>
<feature type="transmembrane region" description="Helical" evidence="8">
    <location>
        <begin position="78"/>
        <end position="96"/>
    </location>
</feature>
<evidence type="ECO:0000313" key="10">
    <source>
        <dbReference type="EMBL" id="GEK81597.1"/>
    </source>
</evidence>
<dbReference type="PRINTS" id="PR00344">
    <property type="entry name" value="BCTRLSENSOR"/>
</dbReference>
<keyword evidence="7" id="KW-0902">Two-component regulatory system</keyword>
<dbReference type="GO" id="GO:0005886">
    <property type="term" value="C:plasma membrane"/>
    <property type="evidence" value="ECO:0007669"/>
    <property type="project" value="UniProtKB-SubCell"/>
</dbReference>
<dbReference type="InterPro" id="IPR036097">
    <property type="entry name" value="HisK_dim/P_sf"/>
</dbReference>
<evidence type="ECO:0000256" key="2">
    <source>
        <dbReference type="ARBA" id="ARBA00004236"/>
    </source>
</evidence>
<reference evidence="10 11" key="1">
    <citation type="submission" date="2019-07" db="EMBL/GenBank/DDBJ databases">
        <title>Whole genome shotgun sequence of Agrococcus baldri NBRC 103055.</title>
        <authorList>
            <person name="Hosoyama A."/>
            <person name="Uohara A."/>
            <person name="Ohji S."/>
            <person name="Ichikawa N."/>
        </authorList>
    </citation>
    <scope>NUCLEOTIDE SEQUENCE [LARGE SCALE GENOMIC DNA]</scope>
    <source>
        <strain evidence="10 11">NBRC 103055</strain>
    </source>
</reference>
<evidence type="ECO:0000256" key="3">
    <source>
        <dbReference type="ARBA" id="ARBA00012438"/>
    </source>
</evidence>
<keyword evidence="8" id="KW-1133">Transmembrane helix</keyword>
<keyword evidence="4" id="KW-0597">Phosphoprotein</keyword>
<dbReference type="AlphaFoldDB" id="A0AA87RPC6"/>
<feature type="transmembrane region" description="Helical" evidence="8">
    <location>
        <begin position="24"/>
        <end position="45"/>
    </location>
</feature>
<dbReference type="SMART" id="SM00388">
    <property type="entry name" value="HisKA"/>
    <property type="match status" value="1"/>
</dbReference>
<comment type="catalytic activity">
    <reaction evidence="1">
        <text>ATP + protein L-histidine = ADP + protein N-phospho-L-histidine.</text>
        <dbReference type="EC" id="2.7.13.3"/>
    </reaction>
</comment>
<evidence type="ECO:0000256" key="4">
    <source>
        <dbReference type="ARBA" id="ARBA00022553"/>
    </source>
</evidence>
<gene>
    <name evidence="10" type="ORF">ABA31_29480</name>
</gene>
<organism evidence="10 11">
    <name type="scientific">Agrococcus baldri</name>
    <dbReference type="NCBI Taxonomy" id="153730"/>
    <lineage>
        <taxon>Bacteria</taxon>
        <taxon>Bacillati</taxon>
        <taxon>Actinomycetota</taxon>
        <taxon>Actinomycetes</taxon>
        <taxon>Micrococcales</taxon>
        <taxon>Microbacteriaceae</taxon>
        <taxon>Agrococcus</taxon>
    </lineage>
</organism>
<dbReference type="InterPro" id="IPR036890">
    <property type="entry name" value="HATPase_C_sf"/>
</dbReference>
<evidence type="ECO:0000256" key="8">
    <source>
        <dbReference type="SAM" id="Phobius"/>
    </source>
</evidence>
<evidence type="ECO:0000256" key="6">
    <source>
        <dbReference type="ARBA" id="ARBA00022777"/>
    </source>
</evidence>
<evidence type="ECO:0000259" key="9">
    <source>
        <dbReference type="PROSITE" id="PS50109"/>
    </source>
</evidence>
<dbReference type="Pfam" id="PF00512">
    <property type="entry name" value="HisKA"/>
    <property type="match status" value="1"/>
</dbReference>
<comment type="caution">
    <text evidence="10">The sequence shown here is derived from an EMBL/GenBank/DDBJ whole genome shotgun (WGS) entry which is preliminary data.</text>
</comment>
<feature type="transmembrane region" description="Helical" evidence="8">
    <location>
        <begin position="132"/>
        <end position="165"/>
    </location>
</feature>
<keyword evidence="6 10" id="KW-0418">Kinase</keyword>
<evidence type="ECO:0000256" key="5">
    <source>
        <dbReference type="ARBA" id="ARBA00022679"/>
    </source>
</evidence>